<keyword evidence="5 6" id="KW-0472">Membrane</keyword>
<dbReference type="AlphaFoldDB" id="A0A1G1WG67"/>
<reference evidence="7 8" key="1">
    <citation type="journal article" date="2016" name="Nat. Commun.">
        <title>Thousands of microbial genomes shed light on interconnected biogeochemical processes in an aquifer system.</title>
        <authorList>
            <person name="Anantharaman K."/>
            <person name="Brown C.T."/>
            <person name="Hug L.A."/>
            <person name="Sharon I."/>
            <person name="Castelle C.J."/>
            <person name="Probst A.J."/>
            <person name="Thomas B.C."/>
            <person name="Singh A."/>
            <person name="Wilkins M.J."/>
            <person name="Karaoz U."/>
            <person name="Brodie E.L."/>
            <person name="Williams K.H."/>
            <person name="Hubbard S.S."/>
            <person name="Banfield J.F."/>
        </authorList>
    </citation>
    <scope>NUCLEOTIDE SEQUENCE [LARGE SCALE GENOMIC DNA]</scope>
</reference>
<dbReference type="GO" id="GO:0016020">
    <property type="term" value="C:membrane"/>
    <property type="evidence" value="ECO:0007669"/>
    <property type="project" value="UniProtKB-SubCell"/>
</dbReference>
<sequence length="185" mass="20544">MTIGLVVIVVVLAVVVFYVWGLYNSLVTAKMRVAESWSGIDVQLKRRTDLIPNLVETVKGYATHEREVFQKVTEARTALMGAKDAKQAAVADNMLTGALKSLFAVAEAYPDLKASDNFKQLQDELSDTETKIAASRQFYNSNVLDFNTKIQVLPNNLLAGTFGFKGAEFFEAEEAEREPVKVKFE</sequence>
<evidence type="ECO:0000256" key="2">
    <source>
        <dbReference type="ARBA" id="ARBA00008854"/>
    </source>
</evidence>
<comment type="similarity">
    <text evidence="2">Belongs to the LemA family.</text>
</comment>
<accession>A0A1G1WG67</accession>
<evidence type="ECO:0000256" key="5">
    <source>
        <dbReference type="ARBA" id="ARBA00023136"/>
    </source>
</evidence>
<dbReference type="EMBL" id="MHCT01000013">
    <property type="protein sequence ID" value="OGY26247.1"/>
    <property type="molecule type" value="Genomic_DNA"/>
</dbReference>
<protein>
    <recommendedName>
        <fullName evidence="9">LemA family protein</fullName>
    </recommendedName>
</protein>
<evidence type="ECO:0000256" key="4">
    <source>
        <dbReference type="ARBA" id="ARBA00022989"/>
    </source>
</evidence>
<name>A0A1G1WG67_9BACT</name>
<dbReference type="InterPro" id="IPR023353">
    <property type="entry name" value="LemA-like_dom_sf"/>
</dbReference>
<dbReference type="Gene3D" id="1.20.1440.20">
    <property type="entry name" value="LemA-like domain"/>
    <property type="match status" value="1"/>
</dbReference>
<keyword evidence="4 6" id="KW-1133">Transmembrane helix</keyword>
<keyword evidence="3 6" id="KW-0812">Transmembrane</keyword>
<comment type="caution">
    <text evidence="7">The sequence shown here is derived from an EMBL/GenBank/DDBJ whole genome shotgun (WGS) entry which is preliminary data.</text>
</comment>
<dbReference type="STRING" id="1802597.A2Z24_01550"/>
<dbReference type="PANTHER" id="PTHR34478">
    <property type="entry name" value="PROTEIN LEMA"/>
    <property type="match status" value="1"/>
</dbReference>
<dbReference type="InterPro" id="IPR007156">
    <property type="entry name" value="MamQ_LemA"/>
</dbReference>
<dbReference type="PANTHER" id="PTHR34478:SF2">
    <property type="entry name" value="MEMBRANE PROTEIN"/>
    <property type="match status" value="1"/>
</dbReference>
<dbReference type="Pfam" id="PF04011">
    <property type="entry name" value="LemA"/>
    <property type="match status" value="1"/>
</dbReference>
<dbReference type="Proteomes" id="UP000177588">
    <property type="component" value="Unassembled WGS sequence"/>
</dbReference>
<evidence type="ECO:0000256" key="3">
    <source>
        <dbReference type="ARBA" id="ARBA00022692"/>
    </source>
</evidence>
<evidence type="ECO:0000313" key="7">
    <source>
        <dbReference type="EMBL" id="OGY26247.1"/>
    </source>
</evidence>
<evidence type="ECO:0000313" key="8">
    <source>
        <dbReference type="Proteomes" id="UP000177588"/>
    </source>
</evidence>
<organism evidence="7 8">
    <name type="scientific">Candidatus Woykebacteria bacterium RBG_16_44_10</name>
    <dbReference type="NCBI Taxonomy" id="1802597"/>
    <lineage>
        <taxon>Bacteria</taxon>
        <taxon>Candidatus Woykeibacteriota</taxon>
    </lineage>
</organism>
<evidence type="ECO:0000256" key="1">
    <source>
        <dbReference type="ARBA" id="ARBA00004167"/>
    </source>
</evidence>
<comment type="subcellular location">
    <subcellularLocation>
        <location evidence="1">Membrane</location>
        <topology evidence="1">Single-pass membrane protein</topology>
    </subcellularLocation>
</comment>
<proteinExistence type="inferred from homology"/>
<feature type="transmembrane region" description="Helical" evidence="6">
    <location>
        <begin position="6"/>
        <end position="23"/>
    </location>
</feature>
<gene>
    <name evidence="7" type="ORF">A2Z24_01550</name>
</gene>
<evidence type="ECO:0000256" key="6">
    <source>
        <dbReference type="SAM" id="Phobius"/>
    </source>
</evidence>
<dbReference type="SUPFAM" id="SSF140478">
    <property type="entry name" value="LemA-like"/>
    <property type="match status" value="1"/>
</dbReference>
<evidence type="ECO:0008006" key="9">
    <source>
        <dbReference type="Google" id="ProtNLM"/>
    </source>
</evidence>